<sequence length="164" mass="17597">MTAGSISASGPPDRASIRLQYDSGSSNQRVLWLAVYHFDSIVPLPSADPPTSGALMYGSLSRFPTPCYFARYLAHGSSTTHYKLLGLHMCFSPQTSVFWPAQCFGRISQTLASSRPFNVGVPSSLCYIPVHGLRAAPVPAQHAAKEGQSNTHPDTVQTLGVSDD</sequence>
<name>A0A8H6LXJ7_9AGAR</name>
<evidence type="ECO:0000256" key="1">
    <source>
        <dbReference type="SAM" id="MobiDB-lite"/>
    </source>
</evidence>
<proteinExistence type="predicted"/>
<dbReference type="EMBL" id="JACGCI010000078">
    <property type="protein sequence ID" value="KAF6747708.1"/>
    <property type="molecule type" value="Genomic_DNA"/>
</dbReference>
<comment type="caution">
    <text evidence="2">The sequence shown here is derived from an EMBL/GenBank/DDBJ whole genome shotgun (WGS) entry which is preliminary data.</text>
</comment>
<dbReference type="AlphaFoldDB" id="A0A8H6LXJ7"/>
<reference evidence="2 3" key="1">
    <citation type="submission" date="2020-07" db="EMBL/GenBank/DDBJ databases">
        <title>Comparative genomics of pyrophilous fungi reveals a link between fire events and developmental genes.</title>
        <authorList>
            <consortium name="DOE Joint Genome Institute"/>
            <person name="Steindorff A.S."/>
            <person name="Carver A."/>
            <person name="Calhoun S."/>
            <person name="Stillman K."/>
            <person name="Liu H."/>
            <person name="Lipzen A."/>
            <person name="Pangilinan J."/>
            <person name="Labutti K."/>
            <person name="Bruns T.D."/>
            <person name="Grigoriev I.V."/>
        </authorList>
    </citation>
    <scope>NUCLEOTIDE SEQUENCE [LARGE SCALE GENOMIC DNA]</scope>
    <source>
        <strain evidence="2 3">CBS 144469</strain>
    </source>
</reference>
<keyword evidence="3" id="KW-1185">Reference proteome</keyword>
<evidence type="ECO:0000313" key="2">
    <source>
        <dbReference type="EMBL" id="KAF6747708.1"/>
    </source>
</evidence>
<organism evidence="2 3">
    <name type="scientific">Ephemerocybe angulata</name>
    <dbReference type="NCBI Taxonomy" id="980116"/>
    <lineage>
        <taxon>Eukaryota</taxon>
        <taxon>Fungi</taxon>
        <taxon>Dikarya</taxon>
        <taxon>Basidiomycota</taxon>
        <taxon>Agaricomycotina</taxon>
        <taxon>Agaricomycetes</taxon>
        <taxon>Agaricomycetidae</taxon>
        <taxon>Agaricales</taxon>
        <taxon>Agaricineae</taxon>
        <taxon>Psathyrellaceae</taxon>
        <taxon>Ephemerocybe</taxon>
    </lineage>
</organism>
<evidence type="ECO:0000313" key="3">
    <source>
        <dbReference type="Proteomes" id="UP000521943"/>
    </source>
</evidence>
<feature type="region of interest" description="Disordered" evidence="1">
    <location>
        <begin position="139"/>
        <end position="164"/>
    </location>
</feature>
<gene>
    <name evidence="2" type="ORF">DFP72DRAFT_1147299</name>
</gene>
<protein>
    <submittedName>
        <fullName evidence="2">Uncharacterized protein</fullName>
    </submittedName>
</protein>
<feature type="compositionally biased region" description="Polar residues" evidence="1">
    <location>
        <begin position="147"/>
        <end position="164"/>
    </location>
</feature>
<accession>A0A8H6LXJ7</accession>
<dbReference type="Proteomes" id="UP000521943">
    <property type="component" value="Unassembled WGS sequence"/>
</dbReference>